<evidence type="ECO:0000313" key="1">
    <source>
        <dbReference type="EMBL" id="MBE6092091.1"/>
    </source>
</evidence>
<dbReference type="Proteomes" id="UP000761380">
    <property type="component" value="Unassembled WGS sequence"/>
</dbReference>
<accession>A0A927ZQR4</accession>
<organism evidence="1 2">
    <name type="scientific">Selenomonas ruminantium</name>
    <dbReference type="NCBI Taxonomy" id="971"/>
    <lineage>
        <taxon>Bacteria</taxon>
        <taxon>Bacillati</taxon>
        <taxon>Bacillota</taxon>
        <taxon>Negativicutes</taxon>
        <taxon>Selenomonadales</taxon>
        <taxon>Selenomonadaceae</taxon>
        <taxon>Selenomonas</taxon>
    </lineage>
</organism>
<protein>
    <submittedName>
        <fullName evidence="1">Uncharacterized protein</fullName>
    </submittedName>
</protein>
<reference evidence="1" key="1">
    <citation type="submission" date="2019-04" db="EMBL/GenBank/DDBJ databases">
        <title>Evolution of Biomass-Degrading Anaerobic Consortia Revealed by Metagenomics.</title>
        <authorList>
            <person name="Peng X."/>
        </authorList>
    </citation>
    <scope>NUCLEOTIDE SEQUENCE</scope>
    <source>
        <strain evidence="1">SIG240</strain>
    </source>
</reference>
<name>A0A927ZQR4_SELRU</name>
<sequence length="112" mass="12873">MTLGEWIIHLESGFEDYPIEQEYPGEVTRQDIKDLIEMLVELHQRRTTKNFPIPPDVIDELEGLAKKIYDNVEVCDMCVAFGWCGMNSGEVSEERCRNAIAKLLARSAGWRI</sequence>
<dbReference type="EMBL" id="SVBY01000011">
    <property type="protein sequence ID" value="MBE6092091.1"/>
    <property type="molecule type" value="Genomic_DNA"/>
</dbReference>
<evidence type="ECO:0000313" key="2">
    <source>
        <dbReference type="Proteomes" id="UP000761380"/>
    </source>
</evidence>
<comment type="caution">
    <text evidence="1">The sequence shown here is derived from an EMBL/GenBank/DDBJ whole genome shotgun (WGS) entry which is preliminary data.</text>
</comment>
<dbReference type="AlphaFoldDB" id="A0A927ZQR4"/>
<proteinExistence type="predicted"/>
<gene>
    <name evidence="1" type="ORF">E7201_02760</name>
</gene>